<evidence type="ECO:0000256" key="2">
    <source>
        <dbReference type="SAM" id="MobiDB-lite"/>
    </source>
</evidence>
<name>A0ABD1YFI4_9MARC</name>
<evidence type="ECO:0000256" key="1">
    <source>
        <dbReference type="SAM" id="Coils"/>
    </source>
</evidence>
<organism evidence="3 4">
    <name type="scientific">Riccia fluitans</name>
    <dbReference type="NCBI Taxonomy" id="41844"/>
    <lineage>
        <taxon>Eukaryota</taxon>
        <taxon>Viridiplantae</taxon>
        <taxon>Streptophyta</taxon>
        <taxon>Embryophyta</taxon>
        <taxon>Marchantiophyta</taxon>
        <taxon>Marchantiopsida</taxon>
        <taxon>Marchantiidae</taxon>
        <taxon>Marchantiales</taxon>
        <taxon>Ricciaceae</taxon>
        <taxon>Riccia</taxon>
    </lineage>
</organism>
<feature type="compositionally biased region" description="Basic and acidic residues" evidence="2">
    <location>
        <begin position="41"/>
        <end position="50"/>
    </location>
</feature>
<keyword evidence="1" id="KW-0175">Coiled coil</keyword>
<evidence type="ECO:0000313" key="4">
    <source>
        <dbReference type="Proteomes" id="UP001605036"/>
    </source>
</evidence>
<reference evidence="3 4" key="1">
    <citation type="submission" date="2024-09" db="EMBL/GenBank/DDBJ databases">
        <title>Chromosome-scale assembly of Riccia fluitans.</title>
        <authorList>
            <person name="Paukszto L."/>
            <person name="Sawicki J."/>
            <person name="Karawczyk K."/>
            <person name="Piernik-Szablinska J."/>
            <person name="Szczecinska M."/>
            <person name="Mazdziarz M."/>
        </authorList>
    </citation>
    <scope>NUCLEOTIDE SEQUENCE [LARGE SCALE GENOMIC DNA]</scope>
    <source>
        <strain evidence="3">Rf_01</strain>
        <tissue evidence="3">Aerial parts of the thallus</tissue>
    </source>
</reference>
<accession>A0ABD1YFI4</accession>
<sequence>MKIKKDGHLVEPLDPDVDAKSQKTPKKKQMGSEQRSRKRPRFESDPKDGNEGNLPSAVETSRKGKGKVIKSSHRSDVDTDVDTPAEERRTLKIGMTANRIEMDPPLSTPTGQTSDRGSNHIPAGDIMKKVPPTSSKVPSDVILEESVSQMITVLSNIIEHHGCKNQCLASLEQDLAHAKLKEEKLKATIEALEKEKSEMNAKVALMERKDLYDLLEAKMEGF</sequence>
<keyword evidence="4" id="KW-1185">Reference proteome</keyword>
<dbReference type="AlphaFoldDB" id="A0ABD1YFI4"/>
<evidence type="ECO:0000313" key="3">
    <source>
        <dbReference type="EMBL" id="KAL2629423.1"/>
    </source>
</evidence>
<feature type="compositionally biased region" description="Basic and acidic residues" evidence="2">
    <location>
        <begin position="1"/>
        <end position="21"/>
    </location>
</feature>
<dbReference type="Proteomes" id="UP001605036">
    <property type="component" value="Unassembled WGS sequence"/>
</dbReference>
<gene>
    <name evidence="3" type="ORF">R1flu_014109</name>
</gene>
<feature type="coiled-coil region" evidence="1">
    <location>
        <begin position="168"/>
        <end position="209"/>
    </location>
</feature>
<dbReference type="EMBL" id="JBHFFA010000004">
    <property type="protein sequence ID" value="KAL2629423.1"/>
    <property type="molecule type" value="Genomic_DNA"/>
</dbReference>
<comment type="caution">
    <text evidence="3">The sequence shown here is derived from an EMBL/GenBank/DDBJ whole genome shotgun (WGS) entry which is preliminary data.</text>
</comment>
<feature type="region of interest" description="Disordered" evidence="2">
    <location>
        <begin position="1"/>
        <end position="88"/>
    </location>
</feature>
<protein>
    <submittedName>
        <fullName evidence="3">Uncharacterized protein</fullName>
    </submittedName>
</protein>
<feature type="compositionally biased region" description="Basic residues" evidence="2">
    <location>
        <begin position="63"/>
        <end position="72"/>
    </location>
</feature>
<proteinExistence type="predicted"/>